<dbReference type="InterPro" id="IPR014487">
    <property type="entry name" value="DUF3151"/>
</dbReference>
<name>A0A251YYN7_9MICO</name>
<organism evidence="1 2">
    <name type="scientific">Clavibacter michiganensis</name>
    <dbReference type="NCBI Taxonomy" id="28447"/>
    <lineage>
        <taxon>Bacteria</taxon>
        <taxon>Bacillati</taxon>
        <taxon>Actinomycetota</taxon>
        <taxon>Actinomycetes</taxon>
        <taxon>Micrococcales</taxon>
        <taxon>Microbacteriaceae</taxon>
        <taxon>Clavibacter</taxon>
    </lineage>
</organism>
<dbReference type="AlphaFoldDB" id="A0A251YYN7"/>
<accession>A0A251YYN7</accession>
<comment type="caution">
    <text evidence="1">The sequence shown here is derived from an EMBL/GenBank/DDBJ whole genome shotgun (WGS) entry which is preliminary data.</text>
</comment>
<protein>
    <recommendedName>
        <fullName evidence="3">DUF3151 domain-containing protein</fullName>
    </recommendedName>
</protein>
<dbReference type="Pfam" id="PF11349">
    <property type="entry name" value="DUF3151"/>
    <property type="match status" value="1"/>
</dbReference>
<dbReference type="Proteomes" id="UP000195011">
    <property type="component" value="Unassembled WGS sequence"/>
</dbReference>
<sequence>MGRKTQIHLADVGILTSADVPPAQWIAWLVASSALVVLPEVLILLMGLATAACEGARAWAAKRAESMRAAGRGHAPWHLRCAVGSLARTSGTRRTALVGSSVTGENLLGVPETRLADEPEVAARIANADGDHDTLGAIAADHPQSSLVWALLADSAYVQGDRIASYAFARVGYHRGLDSLRKSGWKGQGPVPWSHEPNRGVLRSLYALRRAAAAIGEEDEVSRLSAFLRDADPTAAGHIEAATAGALPPTEAIVIRGQD</sequence>
<dbReference type="EMBL" id="MDJY01000001">
    <property type="protein sequence ID" value="OUE29243.1"/>
    <property type="molecule type" value="Genomic_DNA"/>
</dbReference>
<gene>
    <name evidence="1" type="ORF">BFL36_00025</name>
</gene>
<evidence type="ECO:0000313" key="1">
    <source>
        <dbReference type="EMBL" id="OUE29243.1"/>
    </source>
</evidence>
<evidence type="ECO:0000313" key="2">
    <source>
        <dbReference type="Proteomes" id="UP000195011"/>
    </source>
</evidence>
<proteinExistence type="predicted"/>
<reference evidence="1 2" key="1">
    <citation type="submission" date="2016-08" db="EMBL/GenBank/DDBJ databases">
        <title>Genome sequence of Clavibacter michiganensis spp strain CFBP8017.</title>
        <authorList>
            <person name="Thapa S.P."/>
            <person name="Coaker G."/>
            <person name="Jacques M.-A."/>
        </authorList>
    </citation>
    <scope>NUCLEOTIDE SEQUENCE [LARGE SCALE GENOMIC DNA]</scope>
    <source>
        <strain evidence="1">CFBP8017</strain>
    </source>
</reference>
<evidence type="ECO:0008006" key="3">
    <source>
        <dbReference type="Google" id="ProtNLM"/>
    </source>
</evidence>